<evidence type="ECO:0000313" key="14">
    <source>
        <dbReference type="Proteomes" id="UP000615026"/>
    </source>
</evidence>
<dbReference type="GO" id="GO:0005524">
    <property type="term" value="F:ATP binding"/>
    <property type="evidence" value="ECO:0007669"/>
    <property type="project" value="UniProtKB-KW"/>
</dbReference>
<dbReference type="EMBL" id="JADEXP010000120">
    <property type="protein sequence ID" value="MBE9067806.1"/>
    <property type="molecule type" value="Genomic_DNA"/>
</dbReference>
<dbReference type="AlphaFoldDB" id="A0A929F6R9"/>
<keyword evidence="4" id="KW-0479">Metal-binding</keyword>
<keyword evidence="8" id="KW-0067">ATP-binding</keyword>
<evidence type="ECO:0000256" key="9">
    <source>
        <dbReference type="ARBA" id="ARBA00022842"/>
    </source>
</evidence>
<evidence type="ECO:0000256" key="3">
    <source>
        <dbReference type="ARBA" id="ARBA00022679"/>
    </source>
</evidence>
<dbReference type="EC" id="2.7.1.4" evidence="11"/>
<dbReference type="PANTHER" id="PTHR42742">
    <property type="entry name" value="TRANSCRIPTIONAL REPRESSOR MPRA"/>
    <property type="match status" value="1"/>
</dbReference>
<dbReference type="Pfam" id="PF00480">
    <property type="entry name" value="ROK"/>
    <property type="match status" value="1"/>
</dbReference>
<evidence type="ECO:0000256" key="12">
    <source>
        <dbReference type="ARBA" id="ARBA00048451"/>
    </source>
</evidence>
<evidence type="ECO:0000256" key="4">
    <source>
        <dbReference type="ARBA" id="ARBA00022723"/>
    </source>
</evidence>
<evidence type="ECO:0000313" key="13">
    <source>
        <dbReference type="EMBL" id="MBE9067806.1"/>
    </source>
</evidence>
<evidence type="ECO:0000256" key="5">
    <source>
        <dbReference type="ARBA" id="ARBA00022741"/>
    </source>
</evidence>
<comment type="cofactor">
    <cofactor evidence="1">
        <name>Mg(2+)</name>
        <dbReference type="ChEBI" id="CHEBI:18420"/>
    </cofactor>
</comment>
<sequence>MSLFGAIEAGGTKFVCAVGASPDDLRAEIRIPTTTPTETIAQVIDFFRQQISRWGPLDAIGVGAFGPVGTQADSSTFGWFLDTPKPGWQQIDFAGMLKQELSAPVGFDTDVNASALGEYHWGNGQGFDTFLYLTVGTGVGGGAVVNGQLVHGLLHPEMGHIRIPHDLSSDPFPGACPFHQDCLEGLASGFAIEKRWQQKAALLPADHPAWTLEAHYLAVGLVNFMLTFSPERIILGGGVMEQKQLFGLIRSQVRQQMSTYLKVPKIMNDIDSYIVPPKLGGKAGIMGAFVLAQQAAKA</sequence>
<keyword evidence="3" id="KW-0808">Transferase</keyword>
<keyword evidence="14" id="KW-1185">Reference proteome</keyword>
<keyword evidence="6" id="KW-0418">Kinase</keyword>
<evidence type="ECO:0000256" key="8">
    <source>
        <dbReference type="ARBA" id="ARBA00022840"/>
    </source>
</evidence>
<dbReference type="Gene3D" id="3.30.420.40">
    <property type="match status" value="2"/>
</dbReference>
<organism evidence="13 14">
    <name type="scientific">Leptolyngbya cf. ectocarpi LEGE 11479</name>
    <dbReference type="NCBI Taxonomy" id="1828722"/>
    <lineage>
        <taxon>Bacteria</taxon>
        <taxon>Bacillati</taxon>
        <taxon>Cyanobacteriota</taxon>
        <taxon>Cyanophyceae</taxon>
        <taxon>Leptolyngbyales</taxon>
        <taxon>Leptolyngbyaceae</taxon>
        <taxon>Leptolyngbya group</taxon>
        <taxon>Leptolyngbya</taxon>
    </lineage>
</organism>
<dbReference type="GO" id="GO:0008865">
    <property type="term" value="F:fructokinase activity"/>
    <property type="evidence" value="ECO:0007669"/>
    <property type="project" value="UniProtKB-EC"/>
</dbReference>
<dbReference type="CDD" id="cd24067">
    <property type="entry name" value="ASKHA_NBD_ROK_BsFRK-like"/>
    <property type="match status" value="1"/>
</dbReference>
<dbReference type="FunFam" id="3.30.420.40:FF:000153">
    <property type="entry name" value="Putative fructokinase"/>
    <property type="match status" value="1"/>
</dbReference>
<evidence type="ECO:0000256" key="11">
    <source>
        <dbReference type="ARBA" id="ARBA00038887"/>
    </source>
</evidence>
<dbReference type="InterPro" id="IPR000600">
    <property type="entry name" value="ROK"/>
</dbReference>
<evidence type="ECO:0000256" key="10">
    <source>
        <dbReference type="ARBA" id="ARBA00023277"/>
    </source>
</evidence>
<accession>A0A929F6R9</accession>
<comment type="similarity">
    <text evidence="2">Belongs to the ROK (NagC/XylR) family.</text>
</comment>
<keyword evidence="10" id="KW-0119">Carbohydrate metabolism</keyword>
<gene>
    <name evidence="13" type="ORF">IQ260_14205</name>
</gene>
<dbReference type="PANTHER" id="PTHR42742:SF3">
    <property type="entry name" value="FRUCTOKINASE"/>
    <property type="match status" value="1"/>
</dbReference>
<dbReference type="SUPFAM" id="SSF53067">
    <property type="entry name" value="Actin-like ATPase domain"/>
    <property type="match status" value="1"/>
</dbReference>
<dbReference type="Proteomes" id="UP000615026">
    <property type="component" value="Unassembled WGS sequence"/>
</dbReference>
<evidence type="ECO:0000256" key="6">
    <source>
        <dbReference type="ARBA" id="ARBA00022777"/>
    </source>
</evidence>
<comment type="caution">
    <text evidence="13">The sequence shown here is derived from an EMBL/GenBank/DDBJ whole genome shotgun (WGS) entry which is preliminary data.</text>
</comment>
<evidence type="ECO:0000256" key="1">
    <source>
        <dbReference type="ARBA" id="ARBA00001946"/>
    </source>
</evidence>
<dbReference type="PROSITE" id="PS01125">
    <property type="entry name" value="ROK"/>
    <property type="match status" value="1"/>
</dbReference>
<dbReference type="FunFam" id="3.30.420.40:FF:000136">
    <property type="entry name" value="Putative fructokinase"/>
    <property type="match status" value="1"/>
</dbReference>
<keyword evidence="7" id="KW-0862">Zinc</keyword>
<name>A0A929F6R9_LEPEC</name>
<evidence type="ECO:0000256" key="7">
    <source>
        <dbReference type="ARBA" id="ARBA00022833"/>
    </source>
</evidence>
<comment type="catalytic activity">
    <reaction evidence="12">
        <text>D-fructose + ATP = D-fructose 6-phosphate + ADP + H(+)</text>
        <dbReference type="Rhea" id="RHEA:16125"/>
        <dbReference type="ChEBI" id="CHEBI:15378"/>
        <dbReference type="ChEBI" id="CHEBI:30616"/>
        <dbReference type="ChEBI" id="CHEBI:37721"/>
        <dbReference type="ChEBI" id="CHEBI:61527"/>
        <dbReference type="ChEBI" id="CHEBI:456216"/>
        <dbReference type="EC" id="2.7.1.4"/>
    </reaction>
</comment>
<dbReference type="GO" id="GO:0046872">
    <property type="term" value="F:metal ion binding"/>
    <property type="evidence" value="ECO:0007669"/>
    <property type="project" value="UniProtKB-KW"/>
</dbReference>
<dbReference type="RefSeq" id="WP_193993766.1">
    <property type="nucleotide sequence ID" value="NZ_JADEXP010000120.1"/>
</dbReference>
<proteinExistence type="inferred from homology"/>
<keyword evidence="5" id="KW-0547">Nucleotide-binding</keyword>
<keyword evidence="9" id="KW-0460">Magnesium</keyword>
<reference evidence="13" key="1">
    <citation type="submission" date="2020-10" db="EMBL/GenBank/DDBJ databases">
        <authorList>
            <person name="Castelo-Branco R."/>
            <person name="Eusebio N."/>
            <person name="Adriana R."/>
            <person name="Vieira A."/>
            <person name="Brugerolle De Fraissinette N."/>
            <person name="Rezende De Castro R."/>
            <person name="Schneider M.P."/>
            <person name="Vasconcelos V."/>
            <person name="Leao P.N."/>
        </authorList>
    </citation>
    <scope>NUCLEOTIDE SEQUENCE</scope>
    <source>
        <strain evidence="13">LEGE 11479</strain>
    </source>
</reference>
<dbReference type="InterPro" id="IPR043129">
    <property type="entry name" value="ATPase_NBD"/>
</dbReference>
<protein>
    <recommendedName>
        <fullName evidence="11">fructokinase</fullName>
        <ecNumber evidence="11">2.7.1.4</ecNumber>
    </recommendedName>
</protein>
<dbReference type="InterPro" id="IPR051804">
    <property type="entry name" value="Carb_Metab_Reg_Kinase/Isom"/>
</dbReference>
<evidence type="ECO:0000256" key="2">
    <source>
        <dbReference type="ARBA" id="ARBA00006479"/>
    </source>
</evidence>
<dbReference type="InterPro" id="IPR049874">
    <property type="entry name" value="ROK_cs"/>
</dbReference>